<organism evidence="1">
    <name type="scientific">viral metagenome</name>
    <dbReference type="NCBI Taxonomy" id="1070528"/>
    <lineage>
        <taxon>unclassified sequences</taxon>
        <taxon>metagenomes</taxon>
        <taxon>organismal metagenomes</taxon>
    </lineage>
</organism>
<proteinExistence type="predicted"/>
<evidence type="ECO:0000313" key="1">
    <source>
        <dbReference type="EMBL" id="QHU33116.1"/>
    </source>
</evidence>
<protein>
    <recommendedName>
        <fullName evidence="2">DNA primase</fullName>
    </recommendedName>
</protein>
<dbReference type="EMBL" id="MN740556">
    <property type="protein sequence ID" value="QHU33116.1"/>
    <property type="molecule type" value="Genomic_DNA"/>
</dbReference>
<sequence>MNKKSKIKVLDSFTIVDAINIPINSNNVFIVANERKKKDGKISRYYSIFEKFEDFLRIRNHPKMAHCHEILIDHINNEPNKSGRLAFDFDIKDVNVPKNFKDQIQQIIIDVVDIYFHDVDHSKFEYVWSTSKNPAKFSKHLIVKNFYFDDWIQISKIFYDLFCIQWDINYDWISSDKIIDFQIIKRNTSLRMVGSSKIGGNPLELDDEGKFSLIDSLIRIYSINDSEQTITMNNINNSIVSEFMDKNINKYFAINIEKKQKYSKTFNCDNYPDAVYKTAFEMYEAIHPKIFKMNKRNGKYLSMLRMKSAKCLLSGRVHENENAFIKIFSLDDMYSINFGCYRNCGKIKYIHIGSISKTTFEKYFDPKFEPKLLNQNKLRFCEKI</sequence>
<reference evidence="1" key="1">
    <citation type="journal article" date="2020" name="Nature">
        <title>Giant virus diversity and host interactions through global metagenomics.</title>
        <authorList>
            <person name="Schulz F."/>
            <person name="Roux S."/>
            <person name="Paez-Espino D."/>
            <person name="Jungbluth S."/>
            <person name="Walsh D.A."/>
            <person name="Denef V.J."/>
            <person name="McMahon K.D."/>
            <person name="Konstantinidis K.T."/>
            <person name="Eloe-Fadrosh E.A."/>
            <person name="Kyrpides N.C."/>
            <person name="Woyke T."/>
        </authorList>
    </citation>
    <scope>NUCLEOTIDE SEQUENCE</scope>
    <source>
        <strain evidence="1">GVMAG-S-1014582-52</strain>
    </source>
</reference>
<name>A0A6C0LQF2_9ZZZZ</name>
<dbReference type="AlphaFoldDB" id="A0A6C0LQF2"/>
<evidence type="ECO:0008006" key="2">
    <source>
        <dbReference type="Google" id="ProtNLM"/>
    </source>
</evidence>
<accession>A0A6C0LQF2</accession>